<dbReference type="AlphaFoldDB" id="A0A482IU39"/>
<evidence type="ECO:0000313" key="2">
    <source>
        <dbReference type="Proteomes" id="UP000253772"/>
    </source>
</evidence>
<dbReference type="Proteomes" id="UP000253772">
    <property type="component" value="Chromosome c1"/>
</dbReference>
<reference evidence="1 2" key="1">
    <citation type="submission" date="2019-03" db="EMBL/GenBank/DDBJ databases">
        <title>Comparative insights into the high quality Complete genome sequence of highly metal resistant Cupriavidus metallidurans strain BS1 isolated from a gold-copper mine.</title>
        <authorList>
            <person name="Mazhar H.S."/>
            <person name="Rensing C."/>
        </authorList>
    </citation>
    <scope>NUCLEOTIDE SEQUENCE [LARGE SCALE GENOMIC DNA]</scope>
    <source>
        <strain evidence="1 2">BS1</strain>
    </source>
</reference>
<evidence type="ECO:0000313" key="1">
    <source>
        <dbReference type="EMBL" id="QBP11416.1"/>
    </source>
</evidence>
<gene>
    <name evidence="1" type="ORF">DDF84_017535</name>
</gene>
<accession>A0A482IU39</accession>
<sequence length="193" mass="20709">MSSKLTAFEQLVLGALARHAGLAAALFDAWAQLPPTSVQTVRSLVDLAQLGVTEEGAAAQVLRIAGEIGLVEPAQPGYKPKGNCHGRFGRLAFALNCIEHYAATVHCDQTEVQVVLTKPPRPSILEQRLAALGWRTADLEPTEHAFHGIVQAAQKRVVVMTPFFDQKGANWLRELFSVSGLLRAPLAAAGGIR</sequence>
<dbReference type="EMBL" id="CP037900">
    <property type="protein sequence ID" value="QBP11416.1"/>
    <property type="molecule type" value="Genomic_DNA"/>
</dbReference>
<protein>
    <submittedName>
        <fullName evidence="1">Uncharacterized protein</fullName>
    </submittedName>
</protein>
<organism evidence="1 2">
    <name type="scientific">Cupriavidus metallidurans</name>
    <dbReference type="NCBI Taxonomy" id="119219"/>
    <lineage>
        <taxon>Bacteria</taxon>
        <taxon>Pseudomonadati</taxon>
        <taxon>Pseudomonadota</taxon>
        <taxon>Betaproteobacteria</taxon>
        <taxon>Burkholderiales</taxon>
        <taxon>Burkholderiaceae</taxon>
        <taxon>Cupriavidus</taxon>
    </lineage>
</organism>
<name>A0A482IU39_9BURK</name>
<dbReference type="RefSeq" id="WP_133428584.1">
    <property type="nucleotide sequence ID" value="NZ_CP037900.1"/>
</dbReference>
<dbReference type="OrthoDB" id="9149472at2"/>
<proteinExistence type="predicted"/>